<gene>
    <name evidence="1" type="ORF">FRZ06_14725</name>
</gene>
<organism evidence="1 2">
    <name type="scientific">Anoxybacterium hadale</name>
    <dbReference type="NCBI Taxonomy" id="3408580"/>
    <lineage>
        <taxon>Bacteria</taxon>
        <taxon>Bacillati</taxon>
        <taxon>Bacillota</taxon>
        <taxon>Clostridia</taxon>
        <taxon>Peptostreptococcales</taxon>
        <taxon>Anaerovoracaceae</taxon>
        <taxon>Anoxybacterium</taxon>
    </lineage>
</organism>
<reference evidence="1" key="1">
    <citation type="submission" date="2019-08" db="EMBL/GenBank/DDBJ databases">
        <title>Genome sequence of Clostridiales bacterium MT110.</title>
        <authorList>
            <person name="Cao J."/>
        </authorList>
    </citation>
    <scope>NUCLEOTIDE SEQUENCE</scope>
    <source>
        <strain evidence="1">MT110</strain>
    </source>
</reference>
<evidence type="ECO:0000313" key="2">
    <source>
        <dbReference type="Proteomes" id="UP000594014"/>
    </source>
</evidence>
<sequence length="300" mass="33603">MSKMEYDTLIIGPVSLDHNIDHQGNEYQEVGGAIVQSGFAASRIGHKTALFTKLNPKDADLEKAFEASGAELYWKASERTTSIRNQYFTADKETRECKAIGVCDPFQIEELPDVSTRIYHLAGLIYGDFSSEMIEALSRQDGKVAVDVQCLLRHAEPDGSMVFYDWADKTTHLQYIDFLKTDAAEAAILTGETDRVEAAKKLYQWGAKEIMITHNTEVLVYDGKEIFTCPIKARNLSGRTGRGDTCFSGYITERLQKNIPEALLFASALVSLKMETVGPFRGDRADVEEYIKSFYDGYIL</sequence>
<keyword evidence="2" id="KW-1185">Reference proteome</keyword>
<proteinExistence type="predicted"/>
<name>A0ACD1ADD3_9FIRM</name>
<dbReference type="EMBL" id="CP042469">
    <property type="protein sequence ID" value="QOX64505.1"/>
    <property type="molecule type" value="Genomic_DNA"/>
</dbReference>
<evidence type="ECO:0000313" key="1">
    <source>
        <dbReference type="EMBL" id="QOX64505.1"/>
    </source>
</evidence>
<dbReference type="Proteomes" id="UP000594014">
    <property type="component" value="Chromosome"/>
</dbReference>
<accession>A0ACD1ADD3</accession>
<protein>
    <submittedName>
        <fullName evidence="1">Ribokinase</fullName>
    </submittedName>
</protein>